<protein>
    <submittedName>
        <fullName evidence="2">Uncharacterized protein</fullName>
    </submittedName>
</protein>
<dbReference type="EMBL" id="KK107847">
    <property type="protein sequence ID" value="EZA47458.1"/>
    <property type="molecule type" value="Genomic_DNA"/>
</dbReference>
<reference evidence="2 3" key="1">
    <citation type="journal article" date="2014" name="Curr. Biol.">
        <title>The genome of the clonal raider ant Cerapachys biroi.</title>
        <authorList>
            <person name="Oxley P.R."/>
            <person name="Ji L."/>
            <person name="Fetter-Pruneda I."/>
            <person name="McKenzie S.K."/>
            <person name="Li C."/>
            <person name="Hu H."/>
            <person name="Zhang G."/>
            <person name="Kronauer D.J."/>
        </authorList>
    </citation>
    <scope>NUCLEOTIDE SEQUENCE [LARGE SCALE GENOMIC DNA]</scope>
</reference>
<keyword evidence="3" id="KW-1185">Reference proteome</keyword>
<dbReference type="Proteomes" id="UP000053097">
    <property type="component" value="Unassembled WGS sequence"/>
</dbReference>
<evidence type="ECO:0000256" key="1">
    <source>
        <dbReference type="SAM" id="MobiDB-lite"/>
    </source>
</evidence>
<name>A0A026VUI1_OOCBI</name>
<evidence type="ECO:0000313" key="2">
    <source>
        <dbReference type="EMBL" id="EZA47458.1"/>
    </source>
</evidence>
<accession>A0A026VUI1</accession>
<gene>
    <name evidence="2" type="ORF">X777_15585</name>
</gene>
<organism evidence="2 3">
    <name type="scientific">Ooceraea biroi</name>
    <name type="common">Clonal raider ant</name>
    <name type="synonym">Cerapachys biroi</name>
    <dbReference type="NCBI Taxonomy" id="2015173"/>
    <lineage>
        <taxon>Eukaryota</taxon>
        <taxon>Metazoa</taxon>
        <taxon>Ecdysozoa</taxon>
        <taxon>Arthropoda</taxon>
        <taxon>Hexapoda</taxon>
        <taxon>Insecta</taxon>
        <taxon>Pterygota</taxon>
        <taxon>Neoptera</taxon>
        <taxon>Endopterygota</taxon>
        <taxon>Hymenoptera</taxon>
        <taxon>Apocrita</taxon>
        <taxon>Aculeata</taxon>
        <taxon>Formicoidea</taxon>
        <taxon>Formicidae</taxon>
        <taxon>Dorylinae</taxon>
        <taxon>Ooceraea</taxon>
    </lineage>
</organism>
<sequence length="153" mass="17036">MDAFHGGGGGSAAATTFPFYKTYILTETAERSLLANVSSRIHEKTGKTRFTQASEIKPGKRERRRMDEARDRRRRDTKPSDRQETKDSTRQIKRDASRQEETEGGGRTDQAGLLYGVVSEHGYPVSTAAVMVIAPSRAIPLAPMQFTRSITPY</sequence>
<evidence type="ECO:0000313" key="3">
    <source>
        <dbReference type="Proteomes" id="UP000053097"/>
    </source>
</evidence>
<feature type="region of interest" description="Disordered" evidence="1">
    <location>
        <begin position="44"/>
        <end position="109"/>
    </location>
</feature>
<feature type="compositionally biased region" description="Basic and acidic residues" evidence="1">
    <location>
        <begin position="77"/>
        <end position="106"/>
    </location>
</feature>
<dbReference type="AlphaFoldDB" id="A0A026VUI1"/>
<proteinExistence type="predicted"/>